<sequence>MGCRIKLVRTTETAESFISDLYLNGIKIGYALELPWKDNQEFISCIPAGQYTAFIRKAETSKWSHDTIQLHHVPERSAIQIHRGNFPDDTDGCILPGTSKGQNSVGSSRIALDKIMAAAVDAGIIFVEISEQSK</sequence>
<gene>
    <name evidence="2" type="ORF">SAMN05216210_0201</name>
</gene>
<dbReference type="RefSeq" id="WP_092383271.1">
    <property type="nucleotide sequence ID" value="NZ_LT629787.1"/>
</dbReference>
<evidence type="ECO:0000313" key="3">
    <source>
        <dbReference type="Proteomes" id="UP000243924"/>
    </source>
</evidence>
<dbReference type="EMBL" id="LT629787">
    <property type="protein sequence ID" value="SDT88767.1"/>
    <property type="molecule type" value="Genomic_DNA"/>
</dbReference>
<keyword evidence="3" id="KW-1185">Reference proteome</keyword>
<proteinExistence type="predicted"/>
<dbReference type="InterPro" id="IPR043732">
    <property type="entry name" value="DUF5675"/>
</dbReference>
<evidence type="ECO:0000313" key="2">
    <source>
        <dbReference type="EMBL" id="SDT88767.1"/>
    </source>
</evidence>
<name>A0A1H2E147_9GAMM</name>
<dbReference type="Proteomes" id="UP000243924">
    <property type="component" value="Chromosome I"/>
</dbReference>
<organism evidence="2 3">
    <name type="scientific">Halopseudomonas salegens</name>
    <dbReference type="NCBI Taxonomy" id="1434072"/>
    <lineage>
        <taxon>Bacteria</taxon>
        <taxon>Pseudomonadati</taxon>
        <taxon>Pseudomonadota</taxon>
        <taxon>Gammaproteobacteria</taxon>
        <taxon>Pseudomonadales</taxon>
        <taxon>Pseudomonadaceae</taxon>
        <taxon>Halopseudomonas</taxon>
    </lineage>
</organism>
<protein>
    <recommendedName>
        <fullName evidence="1">DUF5675 domain-containing protein</fullName>
    </recommendedName>
</protein>
<dbReference type="AlphaFoldDB" id="A0A1H2E147"/>
<feature type="domain" description="DUF5675" evidence="1">
    <location>
        <begin position="7"/>
        <end position="118"/>
    </location>
</feature>
<dbReference type="STRING" id="1434072.SAMN05216210_0201"/>
<evidence type="ECO:0000259" key="1">
    <source>
        <dbReference type="Pfam" id="PF18925"/>
    </source>
</evidence>
<dbReference type="Pfam" id="PF18925">
    <property type="entry name" value="DUF5675"/>
    <property type="match status" value="1"/>
</dbReference>
<reference evidence="3" key="1">
    <citation type="submission" date="2016-10" db="EMBL/GenBank/DDBJ databases">
        <authorList>
            <person name="Varghese N."/>
            <person name="Submissions S."/>
        </authorList>
    </citation>
    <scope>NUCLEOTIDE SEQUENCE [LARGE SCALE GENOMIC DNA]</scope>
    <source>
        <strain evidence="3">CECT 8338</strain>
    </source>
</reference>
<accession>A0A1H2E147</accession>
<dbReference type="OrthoDB" id="9798982at2"/>